<dbReference type="Proteomes" id="UP000325577">
    <property type="component" value="Linkage Group LG9"/>
</dbReference>
<reference evidence="2 3" key="1">
    <citation type="submission" date="2019-09" db="EMBL/GenBank/DDBJ databases">
        <title>A chromosome-level genome assembly of the Chinese tupelo Nyssa sinensis.</title>
        <authorList>
            <person name="Yang X."/>
            <person name="Kang M."/>
            <person name="Yang Y."/>
            <person name="Xiong H."/>
            <person name="Wang M."/>
            <person name="Zhang Z."/>
            <person name="Wang Z."/>
            <person name="Wu H."/>
            <person name="Ma T."/>
            <person name="Liu J."/>
            <person name="Xi Z."/>
        </authorList>
    </citation>
    <scope>NUCLEOTIDE SEQUENCE [LARGE SCALE GENOMIC DNA]</scope>
    <source>
        <strain evidence="2">J267</strain>
        <tissue evidence="2">Leaf</tissue>
    </source>
</reference>
<gene>
    <name evidence="2" type="ORF">F0562_019137</name>
</gene>
<evidence type="ECO:0000313" key="2">
    <source>
        <dbReference type="EMBL" id="KAA8515958.1"/>
    </source>
</evidence>
<evidence type="ECO:0000256" key="1">
    <source>
        <dbReference type="SAM" id="MobiDB-lite"/>
    </source>
</evidence>
<feature type="region of interest" description="Disordered" evidence="1">
    <location>
        <begin position="1"/>
        <end position="57"/>
    </location>
</feature>
<accession>A0A5J4ZEL4</accession>
<keyword evidence="3" id="KW-1185">Reference proteome</keyword>
<name>A0A5J4ZEL4_9ASTE</name>
<dbReference type="AlphaFoldDB" id="A0A5J4ZEL4"/>
<evidence type="ECO:0000313" key="3">
    <source>
        <dbReference type="Proteomes" id="UP000325577"/>
    </source>
</evidence>
<sequence>MKWNPEEGESDKEREVMNRSWASQTNHVSWDECSSDSEGIEGGWNGDTVIADSEGDGAEKDGFIQNCWWGLTVEGEDQLAEDGGDNVAGEEFRRDGGEFVGGQSEEPVMRSPLAVIRAIEETMKENINGSVKVRFVQFEED</sequence>
<feature type="compositionally biased region" description="Acidic residues" evidence="1">
    <location>
        <begin position="1"/>
        <end position="10"/>
    </location>
</feature>
<proteinExistence type="predicted"/>
<dbReference type="EMBL" id="CM018052">
    <property type="protein sequence ID" value="KAA8515958.1"/>
    <property type="molecule type" value="Genomic_DNA"/>
</dbReference>
<protein>
    <submittedName>
        <fullName evidence="2">Uncharacterized protein</fullName>
    </submittedName>
</protein>
<organism evidence="2 3">
    <name type="scientific">Nyssa sinensis</name>
    <dbReference type="NCBI Taxonomy" id="561372"/>
    <lineage>
        <taxon>Eukaryota</taxon>
        <taxon>Viridiplantae</taxon>
        <taxon>Streptophyta</taxon>
        <taxon>Embryophyta</taxon>
        <taxon>Tracheophyta</taxon>
        <taxon>Spermatophyta</taxon>
        <taxon>Magnoliopsida</taxon>
        <taxon>eudicotyledons</taxon>
        <taxon>Gunneridae</taxon>
        <taxon>Pentapetalae</taxon>
        <taxon>asterids</taxon>
        <taxon>Cornales</taxon>
        <taxon>Nyssaceae</taxon>
        <taxon>Nyssa</taxon>
    </lineage>
</organism>